<feature type="active site" description="Acyl-thioester intermediate" evidence="2">
    <location>
        <position position="196"/>
    </location>
</feature>
<dbReference type="Proteomes" id="UP000183190">
    <property type="component" value="Unassembled WGS sequence"/>
</dbReference>
<reference evidence="4 5" key="1">
    <citation type="submission" date="2016-10" db="EMBL/GenBank/DDBJ databases">
        <authorList>
            <person name="de Groot N.N."/>
        </authorList>
    </citation>
    <scope>NUCLEOTIDE SEQUENCE [LARGE SCALE GENOMIC DNA]</scope>
    <source>
        <strain evidence="4 5">YAD2003</strain>
    </source>
</reference>
<evidence type="ECO:0000256" key="3">
    <source>
        <dbReference type="SAM" id="Phobius"/>
    </source>
</evidence>
<dbReference type="EMBL" id="FNWV01000015">
    <property type="protein sequence ID" value="SEH82559.1"/>
    <property type="molecule type" value="Genomic_DNA"/>
</dbReference>
<evidence type="ECO:0000256" key="2">
    <source>
        <dbReference type="PIRSR" id="PIRSR605754-1"/>
    </source>
</evidence>
<dbReference type="GO" id="GO:0016787">
    <property type="term" value="F:hydrolase activity"/>
    <property type="evidence" value="ECO:0007669"/>
    <property type="project" value="UniProtKB-KW"/>
</dbReference>
<dbReference type="Gene3D" id="2.40.260.10">
    <property type="entry name" value="Sortase"/>
    <property type="match status" value="1"/>
</dbReference>
<protein>
    <submittedName>
        <fullName evidence="4">Sortase family protein</fullName>
    </submittedName>
</protein>
<name>A0A1H6LD35_RUMFL</name>
<keyword evidence="1" id="KW-0378">Hydrolase</keyword>
<dbReference type="RefSeq" id="WP_074718644.1">
    <property type="nucleotide sequence ID" value="NZ_FNWV01000015.1"/>
</dbReference>
<dbReference type="InterPro" id="IPR005754">
    <property type="entry name" value="Sortase"/>
</dbReference>
<feature type="transmembrane region" description="Helical" evidence="3">
    <location>
        <begin position="12"/>
        <end position="33"/>
    </location>
</feature>
<proteinExistence type="predicted"/>
<evidence type="ECO:0000313" key="5">
    <source>
        <dbReference type="Proteomes" id="UP000183190"/>
    </source>
</evidence>
<evidence type="ECO:0000313" key="4">
    <source>
        <dbReference type="EMBL" id="SEH82559.1"/>
    </source>
</evidence>
<keyword evidence="3" id="KW-0472">Membrane</keyword>
<dbReference type="InterPro" id="IPR041999">
    <property type="entry name" value="Sortase_D_1"/>
</dbReference>
<gene>
    <name evidence="4" type="ORF">SAMN02910265_02897</name>
</gene>
<dbReference type="AlphaFoldDB" id="A0A1H6LD35"/>
<feature type="active site" description="Proton donor/acceptor" evidence="2">
    <location>
        <position position="139"/>
    </location>
</feature>
<dbReference type="InterPro" id="IPR023365">
    <property type="entry name" value="Sortase_dom-sf"/>
</dbReference>
<keyword evidence="3" id="KW-1133">Transmembrane helix</keyword>
<accession>A0A1H6LD35</accession>
<evidence type="ECO:0000256" key="1">
    <source>
        <dbReference type="ARBA" id="ARBA00022801"/>
    </source>
</evidence>
<keyword evidence="3" id="KW-0812">Transmembrane</keyword>
<sequence length="228" mass="25406">MEKKTKKGSVLVHVITPFILLSLCVGILLIAIIKPYDKLKVYINLAFMDDFKTNPESAGSGLVLRDNDIVEDYSGDTFDEGEFVRPKFGEMYAVLKCSAFDISVPVYWGSSSELFEHGACQSSGSVIIGDTGNTVISAHEDTYFSELYKLKKGDTVTLNTTYGEFKYKVTENISFNKKDGKYVSPSEESKLTLYTCKRNVLGSADERIGVICEPTEKKFYNKAGEEIK</sequence>
<dbReference type="NCBIfam" id="TIGR01076">
    <property type="entry name" value="sortase_fam"/>
    <property type="match status" value="1"/>
</dbReference>
<dbReference type="SUPFAM" id="SSF63817">
    <property type="entry name" value="Sortase"/>
    <property type="match status" value="1"/>
</dbReference>
<dbReference type="CDD" id="cd05828">
    <property type="entry name" value="Sortase_D_1"/>
    <property type="match status" value="1"/>
</dbReference>
<dbReference type="OrthoDB" id="165822at2"/>
<dbReference type="Pfam" id="PF04203">
    <property type="entry name" value="Sortase"/>
    <property type="match status" value="1"/>
</dbReference>
<organism evidence="4 5">
    <name type="scientific">Ruminococcus flavefaciens</name>
    <dbReference type="NCBI Taxonomy" id="1265"/>
    <lineage>
        <taxon>Bacteria</taxon>
        <taxon>Bacillati</taxon>
        <taxon>Bacillota</taxon>
        <taxon>Clostridia</taxon>
        <taxon>Eubacteriales</taxon>
        <taxon>Oscillospiraceae</taxon>
        <taxon>Ruminococcus</taxon>
    </lineage>
</organism>